<sequence>MDFVTCRITQQLEVKAVPSIIFALSIKSLHQTTLGRLDFRFCWRASCVLCSNNFQGSDLRRERVSTNTLFTQGGRRGEETCASDFRVELREPIYYHEPR</sequence>
<organism evidence="1 2">
    <name type="scientific">Tilletia indica</name>
    <dbReference type="NCBI Taxonomy" id="43049"/>
    <lineage>
        <taxon>Eukaryota</taxon>
        <taxon>Fungi</taxon>
        <taxon>Dikarya</taxon>
        <taxon>Basidiomycota</taxon>
        <taxon>Ustilaginomycotina</taxon>
        <taxon>Exobasidiomycetes</taxon>
        <taxon>Tilletiales</taxon>
        <taxon>Tilletiaceae</taxon>
        <taxon>Tilletia</taxon>
    </lineage>
</organism>
<gene>
    <name evidence="1" type="ORF">A4X13_0g8142</name>
</gene>
<proteinExistence type="predicted"/>
<reference evidence="1" key="1">
    <citation type="submission" date="2016-04" db="EMBL/GenBank/DDBJ databases">
        <authorList>
            <person name="Nguyen H.D."/>
            <person name="Samba Siva P."/>
            <person name="Cullis J."/>
            <person name="Levesque C.A."/>
            <person name="Hambleton S."/>
        </authorList>
    </citation>
    <scope>NUCLEOTIDE SEQUENCE</scope>
    <source>
        <strain evidence="1">DAOMC 236416</strain>
    </source>
</reference>
<dbReference type="Proteomes" id="UP000077521">
    <property type="component" value="Unassembled WGS sequence"/>
</dbReference>
<dbReference type="AlphaFoldDB" id="A0A8T8SG68"/>
<evidence type="ECO:0000313" key="1">
    <source>
        <dbReference type="EMBL" id="KAE8239562.1"/>
    </source>
</evidence>
<name>A0A8T8SG68_9BASI</name>
<reference evidence="1" key="2">
    <citation type="journal article" date="2019" name="IMA Fungus">
        <title>Genome sequencing and comparison of five Tilletia species to identify candidate genes for the detection of regulated species infecting wheat.</title>
        <authorList>
            <person name="Nguyen H.D.T."/>
            <person name="Sultana T."/>
            <person name="Kesanakurti P."/>
            <person name="Hambleton S."/>
        </authorList>
    </citation>
    <scope>NUCLEOTIDE SEQUENCE</scope>
    <source>
        <strain evidence="1">DAOMC 236416</strain>
    </source>
</reference>
<evidence type="ECO:0000313" key="2">
    <source>
        <dbReference type="Proteomes" id="UP000077521"/>
    </source>
</evidence>
<dbReference type="EMBL" id="LWDF02001276">
    <property type="protein sequence ID" value="KAE8239562.1"/>
    <property type="molecule type" value="Genomic_DNA"/>
</dbReference>
<accession>A0A8T8SG68</accession>
<keyword evidence="2" id="KW-1185">Reference proteome</keyword>
<protein>
    <submittedName>
        <fullName evidence="1">Uncharacterized protein</fullName>
    </submittedName>
</protein>
<comment type="caution">
    <text evidence="1">The sequence shown here is derived from an EMBL/GenBank/DDBJ whole genome shotgun (WGS) entry which is preliminary data.</text>
</comment>